<protein>
    <submittedName>
        <fullName evidence="1">V-set and transmembrane domain containing 5</fullName>
    </submittedName>
</protein>
<reference evidence="1" key="1">
    <citation type="submission" date="2016-05" db="EMBL/GenBank/DDBJ databases">
        <authorList>
            <person name="Lavstsen T."/>
            <person name="Jespersen J.S."/>
        </authorList>
    </citation>
    <scope>NUCLEOTIDE SEQUENCE</scope>
    <source>
        <tissue evidence="1">Brain</tissue>
    </source>
</reference>
<accession>A0A1A8I759</accession>
<keyword evidence="1" id="KW-0812">Transmembrane</keyword>
<dbReference type="EMBL" id="HAED01007184">
    <property type="protein sequence ID" value="SBQ93374.1"/>
    <property type="molecule type" value="Transcribed_RNA"/>
</dbReference>
<evidence type="ECO:0000313" key="1">
    <source>
        <dbReference type="EMBL" id="SBQ93374.1"/>
    </source>
</evidence>
<name>A0A1A8I759_NOTKU</name>
<feature type="non-terminal residue" evidence="1">
    <location>
        <position position="1"/>
    </location>
</feature>
<reference evidence="1" key="2">
    <citation type="submission" date="2016-06" db="EMBL/GenBank/DDBJ databases">
        <title>The genome of a short-lived fish provides insights into sex chromosome evolution and the genetic control of aging.</title>
        <authorList>
            <person name="Reichwald K."/>
            <person name="Felder M."/>
            <person name="Petzold A."/>
            <person name="Koch P."/>
            <person name="Groth M."/>
            <person name="Platzer M."/>
        </authorList>
    </citation>
    <scope>NUCLEOTIDE SEQUENCE</scope>
    <source>
        <tissue evidence="1">Brain</tissue>
    </source>
</reference>
<dbReference type="AlphaFoldDB" id="A0A1A8I759"/>
<gene>
    <name evidence="1" type="primary">VSTM5</name>
</gene>
<proteinExistence type="predicted"/>
<keyword evidence="1" id="KW-0472">Membrane</keyword>
<sequence length="55" mass="6182">KMRRSCSPLMEQGIAPTTRTHRRLLRHARASTQGPVFKPASCLHFMPHANGTEIV</sequence>
<organism evidence="1">
    <name type="scientific">Nothobranchius kuhntae</name>
    <name type="common">Beira killifish</name>
    <dbReference type="NCBI Taxonomy" id="321403"/>
    <lineage>
        <taxon>Eukaryota</taxon>
        <taxon>Metazoa</taxon>
        <taxon>Chordata</taxon>
        <taxon>Craniata</taxon>
        <taxon>Vertebrata</taxon>
        <taxon>Euteleostomi</taxon>
        <taxon>Actinopterygii</taxon>
        <taxon>Neopterygii</taxon>
        <taxon>Teleostei</taxon>
        <taxon>Neoteleostei</taxon>
        <taxon>Acanthomorphata</taxon>
        <taxon>Ovalentaria</taxon>
        <taxon>Atherinomorphae</taxon>
        <taxon>Cyprinodontiformes</taxon>
        <taxon>Nothobranchiidae</taxon>
        <taxon>Nothobranchius</taxon>
    </lineage>
</organism>